<organism evidence="2">
    <name type="scientific">Noctiluca scintillans</name>
    <name type="common">Sea sparkle</name>
    <name type="synonym">Red tide dinoflagellate</name>
    <dbReference type="NCBI Taxonomy" id="2966"/>
    <lineage>
        <taxon>Eukaryota</taxon>
        <taxon>Sar</taxon>
        <taxon>Alveolata</taxon>
        <taxon>Dinophyceae</taxon>
        <taxon>Noctilucales</taxon>
        <taxon>Noctilucaceae</taxon>
        <taxon>Noctiluca</taxon>
    </lineage>
</organism>
<evidence type="ECO:0000313" key="2">
    <source>
        <dbReference type="EMBL" id="CAD8858902.1"/>
    </source>
</evidence>
<dbReference type="AlphaFoldDB" id="A0A7S1FDD2"/>
<proteinExistence type="predicted"/>
<feature type="transmembrane region" description="Helical" evidence="1">
    <location>
        <begin position="26"/>
        <end position="46"/>
    </location>
</feature>
<sequence>MATNVVCLWVLWLGHCDIQDTFFSTVSLHMILGMIVAWHVADLLALDDALDNVPFICVAYLVFSTLLAGGRLAIWHILAWLLRSVGSLKQGPAKIPEADV</sequence>
<evidence type="ECO:0000256" key="1">
    <source>
        <dbReference type="SAM" id="Phobius"/>
    </source>
</evidence>
<protein>
    <submittedName>
        <fullName evidence="2">Uncharacterized protein</fullName>
    </submittedName>
</protein>
<keyword evidence="1" id="KW-0472">Membrane</keyword>
<name>A0A7S1FDD2_NOCSC</name>
<feature type="transmembrane region" description="Helical" evidence="1">
    <location>
        <begin position="58"/>
        <end position="82"/>
    </location>
</feature>
<accession>A0A7S1FDD2</accession>
<reference evidence="2" key="1">
    <citation type="submission" date="2021-01" db="EMBL/GenBank/DDBJ databases">
        <authorList>
            <person name="Corre E."/>
            <person name="Pelletier E."/>
            <person name="Niang G."/>
            <person name="Scheremetjew M."/>
            <person name="Finn R."/>
            <person name="Kale V."/>
            <person name="Holt S."/>
            <person name="Cochrane G."/>
            <person name="Meng A."/>
            <person name="Brown T."/>
            <person name="Cohen L."/>
        </authorList>
    </citation>
    <scope>NUCLEOTIDE SEQUENCE</scope>
</reference>
<keyword evidence="1" id="KW-0812">Transmembrane</keyword>
<keyword evidence="1" id="KW-1133">Transmembrane helix</keyword>
<dbReference type="EMBL" id="HBFQ01046755">
    <property type="protein sequence ID" value="CAD8858902.1"/>
    <property type="molecule type" value="Transcribed_RNA"/>
</dbReference>
<gene>
    <name evidence="2" type="ORF">NSCI0253_LOCUS33256</name>
</gene>